<sequence>MTGTAPQAGAERPDPTVPAPRPSRAPRITAVVLGVLAMVWACAMGAAILEVAHLTYWLPPPPGTTVAIERQTWNTSTLLLLPGAGLALLIALAGVVWALAVRRPVWPALAAPFASGVVATGSLLLAAGVPTPTF</sequence>
<evidence type="ECO:0008006" key="5">
    <source>
        <dbReference type="Google" id="ProtNLM"/>
    </source>
</evidence>
<feature type="transmembrane region" description="Helical" evidence="2">
    <location>
        <begin position="108"/>
        <end position="129"/>
    </location>
</feature>
<organism evidence="3 4">
    <name type="scientific">Brachybacterium huguangmaarense</name>
    <dbReference type="NCBI Taxonomy" id="1652028"/>
    <lineage>
        <taxon>Bacteria</taxon>
        <taxon>Bacillati</taxon>
        <taxon>Actinomycetota</taxon>
        <taxon>Actinomycetes</taxon>
        <taxon>Micrococcales</taxon>
        <taxon>Dermabacteraceae</taxon>
        <taxon>Brachybacterium</taxon>
    </lineage>
</organism>
<keyword evidence="2" id="KW-0812">Transmembrane</keyword>
<evidence type="ECO:0000256" key="1">
    <source>
        <dbReference type="SAM" id="MobiDB-lite"/>
    </source>
</evidence>
<feature type="transmembrane region" description="Helical" evidence="2">
    <location>
        <begin position="30"/>
        <end position="58"/>
    </location>
</feature>
<reference evidence="3" key="1">
    <citation type="submission" date="2022-10" db="EMBL/GenBank/DDBJ databases">
        <title>Whole-Genome Sequencing of Brachybacterium huguangmaarense BRM-3, Isolated from Betula schmidtii.</title>
        <authorList>
            <person name="Haam D."/>
        </authorList>
    </citation>
    <scope>NUCLEOTIDE SEQUENCE</scope>
    <source>
        <strain evidence="3">BRM-3</strain>
    </source>
</reference>
<keyword evidence="2" id="KW-0472">Membrane</keyword>
<evidence type="ECO:0000256" key="2">
    <source>
        <dbReference type="SAM" id="Phobius"/>
    </source>
</evidence>
<feature type="transmembrane region" description="Helical" evidence="2">
    <location>
        <begin position="78"/>
        <end position="101"/>
    </location>
</feature>
<name>A0ABY6G3N2_9MICO</name>
<protein>
    <recommendedName>
        <fullName evidence="5">DUF2567 domain-containing protein</fullName>
    </recommendedName>
</protein>
<keyword evidence="4" id="KW-1185">Reference proteome</keyword>
<feature type="region of interest" description="Disordered" evidence="1">
    <location>
        <begin position="1"/>
        <end position="22"/>
    </location>
</feature>
<evidence type="ECO:0000313" key="4">
    <source>
        <dbReference type="Proteomes" id="UP001164305"/>
    </source>
</evidence>
<keyword evidence="2" id="KW-1133">Transmembrane helix</keyword>
<proteinExistence type="predicted"/>
<gene>
    <name evidence="3" type="ORF">BRM3_02085</name>
</gene>
<accession>A0ABY6G3N2</accession>
<evidence type="ECO:0000313" key="3">
    <source>
        <dbReference type="EMBL" id="UYG17248.1"/>
    </source>
</evidence>
<dbReference type="RefSeq" id="WP_263594457.1">
    <property type="nucleotide sequence ID" value="NZ_CP107020.1"/>
</dbReference>
<dbReference type="Proteomes" id="UP001164305">
    <property type="component" value="Chromosome"/>
</dbReference>
<dbReference type="EMBL" id="CP107020">
    <property type="protein sequence ID" value="UYG17248.1"/>
    <property type="molecule type" value="Genomic_DNA"/>
</dbReference>